<dbReference type="GO" id="GO:0015099">
    <property type="term" value="F:nickel cation transmembrane transporter activity"/>
    <property type="evidence" value="ECO:0007669"/>
    <property type="project" value="TreeGrafter"/>
</dbReference>
<dbReference type="GO" id="GO:0006824">
    <property type="term" value="P:cobalt ion transport"/>
    <property type="evidence" value="ECO:0007669"/>
    <property type="project" value="UniProtKB-KW"/>
</dbReference>
<dbReference type="Proteomes" id="UP000470470">
    <property type="component" value="Unassembled WGS sequence"/>
</dbReference>
<dbReference type="GO" id="GO:0046583">
    <property type="term" value="F:monoatomic cation efflux transmembrane transporter activity"/>
    <property type="evidence" value="ECO:0007669"/>
    <property type="project" value="TreeGrafter"/>
</dbReference>
<feature type="transmembrane region" description="Helical" evidence="2">
    <location>
        <begin position="163"/>
        <end position="182"/>
    </location>
</feature>
<organism evidence="3 4">
    <name type="scientific">Goekera deserti</name>
    <dbReference type="NCBI Taxonomy" id="2497753"/>
    <lineage>
        <taxon>Bacteria</taxon>
        <taxon>Bacillati</taxon>
        <taxon>Actinomycetota</taxon>
        <taxon>Actinomycetes</taxon>
        <taxon>Geodermatophilales</taxon>
        <taxon>Geodermatophilaceae</taxon>
        <taxon>Goekera</taxon>
    </lineage>
</organism>
<dbReference type="GO" id="GO:0010045">
    <property type="term" value="P:response to nickel cation"/>
    <property type="evidence" value="ECO:0007669"/>
    <property type="project" value="TreeGrafter"/>
</dbReference>
<feature type="transmembrane region" description="Helical" evidence="2">
    <location>
        <begin position="128"/>
        <end position="151"/>
    </location>
</feature>
<keyword evidence="2" id="KW-0812">Transmembrane</keyword>
<feature type="compositionally biased region" description="Basic and acidic residues" evidence="1">
    <location>
        <begin position="232"/>
        <end position="305"/>
    </location>
</feature>
<dbReference type="PANTHER" id="PTHR40659">
    <property type="entry name" value="NICKEL/COBALT EFFLUX SYSTEM RCNA"/>
    <property type="match status" value="1"/>
</dbReference>
<dbReference type="GO" id="GO:0032025">
    <property type="term" value="P:response to cobalt ion"/>
    <property type="evidence" value="ECO:0007669"/>
    <property type="project" value="TreeGrafter"/>
</dbReference>
<accession>A0A7K3WI21</accession>
<keyword evidence="4" id="KW-1185">Reference proteome</keyword>
<reference evidence="3 4" key="1">
    <citation type="submission" date="2020-02" db="EMBL/GenBank/DDBJ databases">
        <title>The whole genome sequence of CPCC 205119.</title>
        <authorList>
            <person name="Jiang Z."/>
        </authorList>
    </citation>
    <scope>NUCLEOTIDE SEQUENCE [LARGE SCALE GENOMIC DNA]</scope>
    <source>
        <strain evidence="3 4">CPCC 205119</strain>
    </source>
</reference>
<dbReference type="AlphaFoldDB" id="A0A7K3WI21"/>
<evidence type="ECO:0000313" key="3">
    <source>
        <dbReference type="EMBL" id="NEL56016.1"/>
    </source>
</evidence>
<keyword evidence="2" id="KW-1133">Transmembrane helix</keyword>
<feature type="transmembrane region" description="Helical" evidence="2">
    <location>
        <begin position="85"/>
        <end position="107"/>
    </location>
</feature>
<dbReference type="PANTHER" id="PTHR40659:SF1">
    <property type="entry name" value="NICKEL_COBALT EFFLUX SYSTEM RCNA"/>
    <property type="match status" value="1"/>
</dbReference>
<name>A0A7K3WI21_9ACTN</name>
<feature type="region of interest" description="Disordered" evidence="1">
    <location>
        <begin position="1"/>
        <end position="21"/>
    </location>
</feature>
<feature type="compositionally biased region" description="Gly residues" evidence="1">
    <location>
        <begin position="327"/>
        <end position="344"/>
    </location>
</feature>
<evidence type="ECO:0000256" key="1">
    <source>
        <dbReference type="SAM" id="MobiDB-lite"/>
    </source>
</evidence>
<feature type="compositionally biased region" description="Basic residues" evidence="1">
    <location>
        <begin position="306"/>
        <end position="326"/>
    </location>
</feature>
<keyword evidence="2" id="KW-0472">Membrane</keyword>
<evidence type="ECO:0000256" key="2">
    <source>
        <dbReference type="SAM" id="Phobius"/>
    </source>
</evidence>
<dbReference type="EMBL" id="JAAGWK010000028">
    <property type="protein sequence ID" value="NEL56016.1"/>
    <property type="molecule type" value="Genomic_DNA"/>
</dbReference>
<feature type="transmembrane region" description="Helical" evidence="2">
    <location>
        <begin position="435"/>
        <end position="457"/>
    </location>
</feature>
<feature type="transmembrane region" description="Helical" evidence="2">
    <location>
        <begin position="356"/>
        <end position="379"/>
    </location>
</feature>
<gene>
    <name evidence="3" type="ORF">G1H19_18745</name>
</gene>
<dbReference type="InterPro" id="IPR051224">
    <property type="entry name" value="NiCoT_RcnA"/>
</dbReference>
<evidence type="ECO:0000313" key="4">
    <source>
        <dbReference type="Proteomes" id="UP000470470"/>
    </source>
</evidence>
<sequence length="459" mass="47371">MTADGDGVRLVDSPVPVESSTDQLRSYPVDLLASPLDVRSFSVATEPGTNTGGAASVSTASGDPFSNAVAALDRRLEDLIGDRELTPLVGTLAVLLAVLLGCGHALLPGHGKTVMAAYLAGRDGRPRDAVTVGATVTATHTAGVLALGLAISASSSLAGDQVIRWLGVVSGLLVAGIGVAMLRGAVPRWLAGHGSAASPPAVQEPALAAATAHPAVVHGSAGGGVATAPVVDHPHERPFPRKGPRDHDHDHDHDHPHERPLSRKGPWDHDHPHPHPHPHPHDHDHDHDHPHGDRGHDHGDHEHHSHDHGHHDHAHHDHAHHDHGHGHGGWWSGGHSHGPGGHTHGPGTATLGRGGLVGMGIAGGLVPSPSALIVLLGSIGLGRTVFGVLLVLAYGLGMAGTLTAVGLLLVRLRGRLQQRAEAWGRRGLLPRLARALPVLTASLVLLVGLTLAVRGVLLG</sequence>
<comment type="caution">
    <text evidence="3">The sequence shown here is derived from an EMBL/GenBank/DDBJ whole genome shotgun (WGS) entry which is preliminary data.</text>
</comment>
<feature type="transmembrane region" description="Helical" evidence="2">
    <location>
        <begin position="385"/>
        <end position="410"/>
    </location>
</feature>
<dbReference type="GO" id="GO:0005886">
    <property type="term" value="C:plasma membrane"/>
    <property type="evidence" value="ECO:0007669"/>
    <property type="project" value="UniProtKB-SubCell"/>
</dbReference>
<protein>
    <submittedName>
        <fullName evidence="3">Nickel transporter</fullName>
    </submittedName>
</protein>
<proteinExistence type="predicted"/>
<feature type="region of interest" description="Disordered" evidence="1">
    <location>
        <begin position="218"/>
        <end position="351"/>
    </location>
</feature>